<reference evidence="1 2" key="1">
    <citation type="submission" date="2016-10" db="EMBL/GenBank/DDBJ databases">
        <authorList>
            <person name="de Groot N.N."/>
        </authorList>
    </citation>
    <scope>NUCLEOTIDE SEQUENCE [LARGE SCALE GENOMIC DNA]</scope>
    <source>
        <strain evidence="1 2">SP2</strain>
    </source>
</reference>
<feature type="non-terminal residue" evidence="1">
    <location>
        <position position="34"/>
    </location>
</feature>
<gene>
    <name evidence="1" type="ORF">SAMN05443661_1705</name>
</gene>
<evidence type="ECO:0000313" key="1">
    <source>
        <dbReference type="EMBL" id="SFJ73900.1"/>
    </source>
</evidence>
<protein>
    <submittedName>
        <fullName evidence="1">Uncharacterized protein</fullName>
    </submittedName>
</protein>
<dbReference type="AlphaFoldDB" id="A0A1I3TTF8"/>
<dbReference type="Proteomes" id="UP000182829">
    <property type="component" value="Unassembled WGS sequence"/>
</dbReference>
<sequence>MTPIEDRSGVTELSRLTSDPICTEDRRGGILISF</sequence>
<organism evidence="1 2">
    <name type="scientific">Natronobacterium gregoryi</name>
    <dbReference type="NCBI Taxonomy" id="44930"/>
    <lineage>
        <taxon>Archaea</taxon>
        <taxon>Methanobacteriati</taxon>
        <taxon>Methanobacteriota</taxon>
        <taxon>Stenosarchaea group</taxon>
        <taxon>Halobacteria</taxon>
        <taxon>Halobacteriales</taxon>
        <taxon>Natrialbaceae</taxon>
        <taxon>Natronobacterium</taxon>
    </lineage>
</organism>
<evidence type="ECO:0000313" key="2">
    <source>
        <dbReference type="Proteomes" id="UP000182829"/>
    </source>
</evidence>
<name>A0A1I3TTF8_9EURY</name>
<dbReference type="EMBL" id="FORO01000070">
    <property type="protein sequence ID" value="SFJ73900.1"/>
    <property type="molecule type" value="Genomic_DNA"/>
</dbReference>
<proteinExistence type="predicted"/>
<accession>A0A1I3TTF8</accession>